<evidence type="ECO:0000313" key="1">
    <source>
        <dbReference type="EMBL" id="BAC36740.1"/>
    </source>
</evidence>
<reference evidence="1" key="3">
    <citation type="journal article" date="2000" name="Genome Res.">
        <title>RIKEN integrated sequence analysis (RISA) system--384-format sequencing pipeline with 384 multicapillary sequencer.</title>
        <authorList>
            <person name="Shibata K."/>
            <person name="Itoh M."/>
            <person name="Aizawa K."/>
            <person name="Nagaoka S."/>
            <person name="Sasaki N."/>
            <person name="Carninci P."/>
            <person name="Konno H."/>
            <person name="Akiyama J."/>
            <person name="Nishi K."/>
            <person name="Kitsunai T."/>
            <person name="Tashiro H."/>
            <person name="Itoh M."/>
            <person name="Sumi N."/>
            <person name="Ishii Y."/>
            <person name="Nakamura S."/>
            <person name="Hazama M."/>
            <person name="Nishine T."/>
            <person name="Harada A."/>
            <person name="Yamamoto R."/>
            <person name="Matsumoto H."/>
            <person name="Sakaguchi S."/>
            <person name="Ikegami T."/>
            <person name="Kashiwagi K."/>
            <person name="Fujiwake S."/>
            <person name="Inoue K."/>
            <person name="Togawa Y."/>
            <person name="Izawa M."/>
            <person name="Ohara E."/>
            <person name="Watahiki M."/>
            <person name="Yoneda Y."/>
            <person name="Ishikawa T."/>
            <person name="Ozawa K."/>
            <person name="Tanaka T."/>
            <person name="Matsuura S."/>
            <person name="Kawai J."/>
            <person name="Okazaki Y."/>
            <person name="Muramatsu M."/>
            <person name="Inoue Y."/>
            <person name="Kira A."/>
            <person name="Hayashizaki Y."/>
        </authorList>
    </citation>
    <scope>NUCLEOTIDE SEQUENCE</scope>
    <source>
        <strain evidence="1">C57BL/6J</strain>
        <tissue evidence="1">Pituitary gland</tissue>
    </source>
</reference>
<dbReference type="AlphaFoldDB" id="Q8BPB4"/>
<dbReference type="MGI" id="MGI:3642665">
    <property type="gene designation" value="Gm15413"/>
</dbReference>
<reference evidence="1" key="6">
    <citation type="submission" date="2002-04" db="EMBL/GenBank/DDBJ databases">
        <authorList>
            <person name="Adachi J."/>
            <person name="Aizawa K."/>
            <person name="Akimura T."/>
            <person name="Arakawa T."/>
            <person name="Bono H."/>
            <person name="Carninci P."/>
            <person name="Fukuda S."/>
            <person name="Furuno M."/>
            <person name="Hanagaki T."/>
            <person name="Hara A."/>
            <person name="Hashizume W."/>
            <person name="Hayashida K."/>
            <person name="Hayatsu N."/>
            <person name="Hiramoto K."/>
            <person name="Hiraoka T."/>
            <person name="Hirozane T."/>
            <person name="Hori F."/>
            <person name="Imotani K."/>
            <person name="Ishii Y."/>
            <person name="Itoh M."/>
            <person name="Kagawa I."/>
            <person name="Kasukawa T."/>
            <person name="Katoh H."/>
            <person name="Kawai J."/>
            <person name="Kojima Y."/>
            <person name="Kondo S."/>
            <person name="Konno H."/>
            <person name="Kouda M."/>
            <person name="Koya S."/>
            <person name="Kurihara C."/>
            <person name="Matsuyama T."/>
            <person name="Miyazaki A."/>
            <person name="Murata M."/>
            <person name="Nakamura M."/>
            <person name="Nishi K."/>
            <person name="Nomura K."/>
            <person name="Numazaki R."/>
            <person name="Ohno M."/>
            <person name="Ohsato N."/>
            <person name="Okazaki Y."/>
            <person name="Saito R."/>
            <person name="Saitoh H."/>
            <person name="Sakai C."/>
            <person name="Sakai K."/>
            <person name="Sakazume N."/>
            <person name="Sano H."/>
            <person name="Sasaki D."/>
            <person name="Shibata K."/>
            <person name="Shinagawa A."/>
            <person name="Shiraki T."/>
            <person name="Sogabe Y."/>
            <person name="Tagami M."/>
            <person name="Tagawa A."/>
            <person name="Takahashi F."/>
            <person name="Takaku-Akahira S."/>
            <person name="Takeda Y."/>
            <person name="Tanaka T."/>
            <person name="Tomaru A."/>
            <person name="Toya T."/>
            <person name="Yasunishi A."/>
            <person name="Muramatsu M."/>
            <person name="Hayashizaki Y."/>
        </authorList>
    </citation>
    <scope>NUCLEOTIDE SEQUENCE</scope>
    <source>
        <strain evidence="1">C57BL/6J</strain>
        <tissue evidence="1">Pituitary gland</tissue>
    </source>
</reference>
<accession>Q8BPB4</accession>
<proteinExistence type="evidence at transcript level"/>
<reference evidence="1" key="4">
    <citation type="journal article" date="2001" name="Nature">
        <title>Functional annotation of a full-length mouse cDNA collection.</title>
        <authorList>
            <consortium name="The RIKEN Genome Exploration Research Group Phase II Team and the FANTOM Consortium"/>
        </authorList>
    </citation>
    <scope>NUCLEOTIDE SEQUENCE</scope>
    <source>
        <strain evidence="1">C57BL/6J</strain>
        <tissue evidence="1">Pituitary gland</tissue>
    </source>
</reference>
<protein>
    <submittedName>
        <fullName evidence="1">Uncharacterized protein</fullName>
    </submittedName>
</protein>
<name>Q8BPB4_MOUSE</name>
<reference evidence="1" key="1">
    <citation type="journal article" date="1999" name="Methods Enzymol.">
        <title>High-efficiency full-length cDNA cloning.</title>
        <authorList>
            <person name="Carninci P."/>
            <person name="Hayashizaki Y."/>
        </authorList>
    </citation>
    <scope>NUCLEOTIDE SEQUENCE</scope>
    <source>
        <strain evidence="1">C57BL/6J</strain>
        <tissue evidence="1">Pituitary gland</tissue>
    </source>
</reference>
<organism evidence="1">
    <name type="scientific">Mus musculus</name>
    <name type="common">Mouse</name>
    <dbReference type="NCBI Taxonomy" id="10090"/>
    <lineage>
        <taxon>Eukaryota</taxon>
        <taxon>Metazoa</taxon>
        <taxon>Chordata</taxon>
        <taxon>Craniata</taxon>
        <taxon>Vertebrata</taxon>
        <taxon>Euteleostomi</taxon>
        <taxon>Mammalia</taxon>
        <taxon>Eutheria</taxon>
        <taxon>Euarchontoglires</taxon>
        <taxon>Glires</taxon>
        <taxon>Rodentia</taxon>
        <taxon>Myomorpha</taxon>
        <taxon>Muroidea</taxon>
        <taxon>Muridae</taxon>
        <taxon>Murinae</taxon>
        <taxon>Mus</taxon>
        <taxon>Mus</taxon>
    </lineage>
</organism>
<reference evidence="1" key="5">
    <citation type="journal article" date="2002" name="Nature">
        <title>Analysis of the mouse transcriptome based on functional annotation of 60,770 full-length cDNAs.</title>
        <authorList>
            <consortium name="The FANTOM Consortium and the RIKEN Genome Exploration Research Group Phase I and II Team"/>
        </authorList>
    </citation>
    <scope>NUCLEOTIDE SEQUENCE</scope>
    <source>
        <strain evidence="1">C57BL/6J</strain>
        <tissue evidence="1">Pituitary gland</tissue>
    </source>
</reference>
<dbReference type="AGR" id="MGI:3642665"/>
<evidence type="ECO:0000313" key="2">
    <source>
        <dbReference type="MGI" id="MGI:3642665"/>
    </source>
</evidence>
<reference evidence="1" key="8">
    <citation type="journal article" date="2005" name="Science">
        <title>Antisense Transcription in the Mammalian Transcriptome.</title>
        <authorList>
            <consortium name="RIKEN Genome Exploration Research Group and Genome Science Group (Genome Network Project Core Group) and the FANTOM Consortium"/>
        </authorList>
    </citation>
    <scope>NUCLEOTIDE SEQUENCE</scope>
    <source>
        <strain evidence="1">C57BL/6J</strain>
        <tissue evidence="1">Pituitary gland</tissue>
    </source>
</reference>
<reference evidence="1" key="2">
    <citation type="journal article" date="2000" name="Genome Res.">
        <title>Normalization and subtraction of cap-trapper-selected cDNAs to prepare full-length cDNA libraries for rapid discovery of new genes.</title>
        <authorList>
            <person name="Carninci P."/>
            <person name="Shibata Y."/>
            <person name="Hayatsu N."/>
            <person name="Sugahara Y."/>
            <person name="Shibata K."/>
            <person name="Itoh M."/>
            <person name="Konno H."/>
            <person name="Okazaki Y."/>
            <person name="Muramatsu M."/>
            <person name="Hayashizaki Y."/>
        </authorList>
    </citation>
    <scope>NUCLEOTIDE SEQUENCE</scope>
    <source>
        <strain evidence="1">C57BL/6J</strain>
        <tissue evidence="1">Pituitary gland</tissue>
    </source>
</reference>
<dbReference type="EMBL" id="AK077305">
    <property type="protein sequence ID" value="BAC36740.1"/>
    <property type="molecule type" value="mRNA"/>
</dbReference>
<gene>
    <name evidence="2" type="primary">Gm15413</name>
    <name evidence="2" type="synonym">OTTMUSG00000021246</name>
</gene>
<reference evidence="1" key="7">
    <citation type="journal article" date="2005" name="Science">
        <title>The Transcriptional Landscape of the Mammalian Genome.</title>
        <authorList>
            <consortium name="The FANTOM Consortium"/>
            <consortium name="Riken Genome Exploration Research Group and Genome Science Group (Genome Network Project Core Group)"/>
        </authorList>
    </citation>
    <scope>NUCLEOTIDE SEQUENCE</scope>
    <source>
        <strain evidence="1">C57BL/6J</strain>
        <tissue evidence="1">Pituitary gland</tissue>
    </source>
</reference>
<sequence>MATLGCPEAGRVAAADGQKWLSSGDRDRICAVYRGLCTVGLCRMVPWTHGATVFGLEDVSRKPCSRTAYCYSVDGDSALTLKQIKLHRALGENQTGQCSRMGFDSSYAIYIIEKVVMKVGHSSFLSLKFLLSK</sequence>